<dbReference type="VEuPathDB" id="FungiDB:ASPZODRAFT_142190"/>
<dbReference type="GeneID" id="34611290"/>
<feature type="compositionally biased region" description="Low complexity" evidence="1">
    <location>
        <begin position="19"/>
        <end position="31"/>
    </location>
</feature>
<gene>
    <name evidence="2" type="ORF">ASPZODRAFT_142190</name>
</gene>
<feature type="region of interest" description="Disordered" evidence="1">
    <location>
        <begin position="81"/>
        <end position="121"/>
    </location>
</feature>
<name>A0A1L9SGR0_9EURO</name>
<protein>
    <submittedName>
        <fullName evidence="2">Uncharacterized protein</fullName>
    </submittedName>
</protein>
<feature type="region of interest" description="Disordered" evidence="1">
    <location>
        <begin position="1"/>
        <end position="33"/>
    </location>
</feature>
<evidence type="ECO:0000313" key="3">
    <source>
        <dbReference type="Proteomes" id="UP000184188"/>
    </source>
</evidence>
<accession>A0A1L9SGR0</accession>
<sequence>MAAGALLGGEYNIRKARGSRIPTPIRPPSSGLYSHRISGSERWANHILRPSDASQQPSTSNVSWPSDEKAVVEASSIKRNKKTPEISNTFHQTTRQDPDRPRDVMEGGRSRRVCPTSYRMPTPFPRQVTLVPFPKPAPMTGPDAPKPYRRFYSLPLDLTNSKSTPTTGRSPSFQSPPGKMANSNEGSEGRPKKVVICQIPSYQDIRPALRKVRLRINDAAAALKQQPALSSQICPPSRIDTRILVNREGSATPRAASQATKIPRLLSSDICCPEKTESINRKASRCRDMVKALKASNILPGQEEPDQFFGGSDQQEPLADSPQSLNRSDFGSVDTDGTENMVAESQPLEYWLGRFMTLSNAYRYMESFDEPDEATAINTIPLFSAASFANRKLLDPHIERALAYLEAACITMEALDSFFKFHDQCVRACENQRKRERSSTRDSPKKGK</sequence>
<proteinExistence type="predicted"/>
<dbReference type="AlphaFoldDB" id="A0A1L9SGR0"/>
<dbReference type="Proteomes" id="UP000184188">
    <property type="component" value="Unassembled WGS sequence"/>
</dbReference>
<feature type="region of interest" description="Disordered" evidence="1">
    <location>
        <begin position="158"/>
        <end position="191"/>
    </location>
</feature>
<reference evidence="3" key="1">
    <citation type="journal article" date="2017" name="Genome Biol.">
        <title>Comparative genomics reveals high biological diversity and specific adaptations in the industrially and medically important fungal genus Aspergillus.</title>
        <authorList>
            <person name="de Vries R.P."/>
            <person name="Riley R."/>
            <person name="Wiebenga A."/>
            <person name="Aguilar-Osorio G."/>
            <person name="Amillis S."/>
            <person name="Uchima C.A."/>
            <person name="Anderluh G."/>
            <person name="Asadollahi M."/>
            <person name="Askin M."/>
            <person name="Barry K."/>
            <person name="Battaglia E."/>
            <person name="Bayram O."/>
            <person name="Benocci T."/>
            <person name="Braus-Stromeyer S.A."/>
            <person name="Caldana C."/>
            <person name="Canovas D."/>
            <person name="Cerqueira G.C."/>
            <person name="Chen F."/>
            <person name="Chen W."/>
            <person name="Choi C."/>
            <person name="Clum A."/>
            <person name="Dos Santos R.A."/>
            <person name="Damasio A.R."/>
            <person name="Diallinas G."/>
            <person name="Emri T."/>
            <person name="Fekete E."/>
            <person name="Flipphi M."/>
            <person name="Freyberg S."/>
            <person name="Gallo A."/>
            <person name="Gournas C."/>
            <person name="Habgood R."/>
            <person name="Hainaut M."/>
            <person name="Harispe M.L."/>
            <person name="Henrissat B."/>
            <person name="Hilden K.S."/>
            <person name="Hope R."/>
            <person name="Hossain A."/>
            <person name="Karabika E."/>
            <person name="Karaffa L."/>
            <person name="Karanyi Z."/>
            <person name="Krasevec N."/>
            <person name="Kuo A."/>
            <person name="Kusch H."/>
            <person name="LaButti K."/>
            <person name="Lagendijk E.L."/>
            <person name="Lapidus A."/>
            <person name="Levasseur A."/>
            <person name="Lindquist E."/>
            <person name="Lipzen A."/>
            <person name="Logrieco A.F."/>
            <person name="MacCabe A."/>
            <person name="Maekelae M.R."/>
            <person name="Malavazi I."/>
            <person name="Melin P."/>
            <person name="Meyer V."/>
            <person name="Mielnichuk N."/>
            <person name="Miskei M."/>
            <person name="Molnar A.P."/>
            <person name="Mule G."/>
            <person name="Ngan C.Y."/>
            <person name="Orejas M."/>
            <person name="Orosz E."/>
            <person name="Ouedraogo J.P."/>
            <person name="Overkamp K.M."/>
            <person name="Park H.-S."/>
            <person name="Perrone G."/>
            <person name="Piumi F."/>
            <person name="Punt P.J."/>
            <person name="Ram A.F."/>
            <person name="Ramon A."/>
            <person name="Rauscher S."/>
            <person name="Record E."/>
            <person name="Riano-Pachon D.M."/>
            <person name="Robert V."/>
            <person name="Roehrig J."/>
            <person name="Ruller R."/>
            <person name="Salamov A."/>
            <person name="Salih N.S."/>
            <person name="Samson R.A."/>
            <person name="Sandor E."/>
            <person name="Sanguinetti M."/>
            <person name="Schuetze T."/>
            <person name="Sepcic K."/>
            <person name="Shelest E."/>
            <person name="Sherlock G."/>
            <person name="Sophianopoulou V."/>
            <person name="Squina F.M."/>
            <person name="Sun H."/>
            <person name="Susca A."/>
            <person name="Todd R.B."/>
            <person name="Tsang A."/>
            <person name="Unkles S.E."/>
            <person name="van de Wiele N."/>
            <person name="van Rossen-Uffink D."/>
            <person name="Oliveira J.V."/>
            <person name="Vesth T.C."/>
            <person name="Visser J."/>
            <person name="Yu J.-H."/>
            <person name="Zhou M."/>
            <person name="Andersen M.R."/>
            <person name="Archer D.B."/>
            <person name="Baker S.E."/>
            <person name="Benoit I."/>
            <person name="Brakhage A.A."/>
            <person name="Braus G.H."/>
            <person name="Fischer R."/>
            <person name="Frisvad J.C."/>
            <person name="Goldman G.H."/>
            <person name="Houbraken J."/>
            <person name="Oakley B."/>
            <person name="Pocsi I."/>
            <person name="Scazzocchio C."/>
            <person name="Seiboth B."/>
            <person name="vanKuyk P.A."/>
            <person name="Wortman J."/>
            <person name="Dyer P.S."/>
            <person name="Grigoriev I.V."/>
        </authorList>
    </citation>
    <scope>NUCLEOTIDE SEQUENCE [LARGE SCALE GENOMIC DNA]</scope>
    <source>
        <strain evidence="3">CBS 506.65</strain>
    </source>
</reference>
<feature type="compositionally biased region" description="Polar residues" evidence="1">
    <location>
        <begin position="158"/>
        <end position="186"/>
    </location>
</feature>
<dbReference type="RefSeq" id="XP_022580879.1">
    <property type="nucleotide sequence ID" value="XM_022724825.1"/>
</dbReference>
<evidence type="ECO:0000256" key="1">
    <source>
        <dbReference type="SAM" id="MobiDB-lite"/>
    </source>
</evidence>
<keyword evidence="3" id="KW-1185">Reference proteome</keyword>
<dbReference type="OrthoDB" id="3557758at2759"/>
<evidence type="ECO:0000313" key="2">
    <source>
        <dbReference type="EMBL" id="OJJ46369.1"/>
    </source>
</evidence>
<organism evidence="2 3">
    <name type="scientific">Penicilliopsis zonata CBS 506.65</name>
    <dbReference type="NCBI Taxonomy" id="1073090"/>
    <lineage>
        <taxon>Eukaryota</taxon>
        <taxon>Fungi</taxon>
        <taxon>Dikarya</taxon>
        <taxon>Ascomycota</taxon>
        <taxon>Pezizomycotina</taxon>
        <taxon>Eurotiomycetes</taxon>
        <taxon>Eurotiomycetidae</taxon>
        <taxon>Eurotiales</taxon>
        <taxon>Aspergillaceae</taxon>
        <taxon>Penicilliopsis</taxon>
    </lineage>
</organism>
<feature type="compositionally biased region" description="Basic and acidic residues" evidence="1">
    <location>
        <begin position="94"/>
        <end position="109"/>
    </location>
</feature>
<feature type="region of interest" description="Disordered" evidence="1">
    <location>
        <begin position="301"/>
        <end position="338"/>
    </location>
</feature>
<dbReference type="EMBL" id="KV878342">
    <property type="protein sequence ID" value="OJJ46369.1"/>
    <property type="molecule type" value="Genomic_DNA"/>
</dbReference>